<reference evidence="13" key="3">
    <citation type="submission" date="2011-03" db="EMBL/GenBank/DDBJ databases">
        <title>Annotation of Magnaporthe poae ATCC 64411.</title>
        <authorList>
            <person name="Ma L.-J."/>
            <person name="Dead R."/>
            <person name="Young S.K."/>
            <person name="Zeng Q."/>
            <person name="Gargeya S."/>
            <person name="Fitzgerald M."/>
            <person name="Haas B."/>
            <person name="Abouelleil A."/>
            <person name="Alvarado L."/>
            <person name="Arachchi H.M."/>
            <person name="Berlin A."/>
            <person name="Brown A."/>
            <person name="Chapman S.B."/>
            <person name="Chen Z."/>
            <person name="Dunbar C."/>
            <person name="Freedman E."/>
            <person name="Gearin G."/>
            <person name="Gellesch M."/>
            <person name="Goldberg J."/>
            <person name="Griggs A."/>
            <person name="Gujja S."/>
            <person name="Heiman D."/>
            <person name="Howarth C."/>
            <person name="Larson L."/>
            <person name="Lui A."/>
            <person name="MacDonald P.J.P."/>
            <person name="Mehta T."/>
            <person name="Montmayeur A."/>
            <person name="Murphy C."/>
            <person name="Neiman D."/>
            <person name="Pearson M."/>
            <person name="Priest M."/>
            <person name="Roberts A."/>
            <person name="Saif S."/>
            <person name="Shea T."/>
            <person name="Shenoy N."/>
            <person name="Sisk P."/>
            <person name="Stolte C."/>
            <person name="Sykes S."/>
            <person name="Yandava C."/>
            <person name="Wortman J."/>
            <person name="Nusbaum C."/>
            <person name="Birren B."/>
        </authorList>
    </citation>
    <scope>NUCLEOTIDE SEQUENCE</scope>
    <source>
        <strain evidence="13">ATCC 64411</strain>
    </source>
</reference>
<dbReference type="VEuPathDB" id="FungiDB:MAPG_08833"/>
<dbReference type="EMBL" id="GL876973">
    <property type="protein sequence ID" value="KLU89864.1"/>
    <property type="molecule type" value="Genomic_DNA"/>
</dbReference>
<dbReference type="Proteomes" id="UP000011715">
    <property type="component" value="Unassembled WGS sequence"/>
</dbReference>
<dbReference type="InterPro" id="IPR011706">
    <property type="entry name" value="Cu-oxidase_C"/>
</dbReference>
<accession>A0A0C4E8D2</accession>
<evidence type="ECO:0000256" key="6">
    <source>
        <dbReference type="ARBA" id="ARBA00023008"/>
    </source>
</evidence>
<dbReference type="STRING" id="644358.A0A0C4E8D2"/>
<dbReference type="Gene3D" id="2.60.40.420">
    <property type="entry name" value="Cupredoxins - blue copper proteins"/>
    <property type="match status" value="3"/>
</dbReference>
<feature type="region of interest" description="Disordered" evidence="8">
    <location>
        <begin position="396"/>
        <end position="433"/>
    </location>
</feature>
<dbReference type="OrthoDB" id="2121828at2759"/>
<feature type="domain" description="Plastocyanin-like" evidence="11">
    <location>
        <begin position="512"/>
        <end position="628"/>
    </location>
</feature>
<keyword evidence="2" id="KW-0479">Metal-binding</keyword>
<evidence type="ECO:0000256" key="8">
    <source>
        <dbReference type="SAM" id="MobiDB-lite"/>
    </source>
</evidence>
<comment type="similarity">
    <text evidence="1">Belongs to the multicopper oxidase family.</text>
</comment>
<evidence type="ECO:0000256" key="2">
    <source>
        <dbReference type="ARBA" id="ARBA00022723"/>
    </source>
</evidence>
<dbReference type="InterPro" id="IPR045087">
    <property type="entry name" value="Cu-oxidase_fam"/>
</dbReference>
<keyword evidence="7" id="KW-0325">Glycoprotein</keyword>
<keyword evidence="3 9" id="KW-0732">Signal</keyword>
<dbReference type="AlphaFoldDB" id="A0A0C4E8D2"/>
<keyword evidence="5" id="KW-0560">Oxidoreductase</keyword>
<keyword evidence="15" id="KW-1185">Reference proteome</keyword>
<reference evidence="15" key="2">
    <citation type="submission" date="2010-05" db="EMBL/GenBank/DDBJ databases">
        <title>The genome sequence of Magnaporthe poae strain ATCC 64411.</title>
        <authorList>
            <person name="Ma L.-J."/>
            <person name="Dead R."/>
            <person name="Young S."/>
            <person name="Zeng Q."/>
            <person name="Koehrsen M."/>
            <person name="Alvarado L."/>
            <person name="Berlin A."/>
            <person name="Chapman S.B."/>
            <person name="Chen Z."/>
            <person name="Freedman E."/>
            <person name="Gellesch M."/>
            <person name="Goldberg J."/>
            <person name="Griggs A."/>
            <person name="Gujja S."/>
            <person name="Heilman E.R."/>
            <person name="Heiman D."/>
            <person name="Hepburn T."/>
            <person name="Howarth C."/>
            <person name="Jen D."/>
            <person name="Larson L."/>
            <person name="Mehta T."/>
            <person name="Neiman D."/>
            <person name="Pearson M."/>
            <person name="Roberts A."/>
            <person name="Saif S."/>
            <person name="Shea T."/>
            <person name="Shenoy N."/>
            <person name="Sisk P."/>
            <person name="Stolte C."/>
            <person name="Sykes S."/>
            <person name="Walk T."/>
            <person name="White J."/>
            <person name="Yandava C."/>
            <person name="Haas B."/>
            <person name="Nusbaum C."/>
            <person name="Birren B."/>
        </authorList>
    </citation>
    <scope>NUCLEOTIDE SEQUENCE [LARGE SCALE GENOMIC DNA]</scope>
    <source>
        <strain evidence="15">ATCC 64411 / 73-15</strain>
    </source>
</reference>
<reference evidence="13" key="1">
    <citation type="submission" date="2010-05" db="EMBL/GenBank/DDBJ databases">
        <title>The Genome Sequence of Magnaporthe poae strain ATCC 64411.</title>
        <authorList>
            <consortium name="The Broad Institute Genome Sequencing Platform"/>
            <consortium name="Broad Institute Genome Sequencing Center for Infectious Disease"/>
            <person name="Ma L.-J."/>
            <person name="Dead R."/>
            <person name="Young S."/>
            <person name="Zeng Q."/>
            <person name="Koehrsen M."/>
            <person name="Alvarado L."/>
            <person name="Berlin A."/>
            <person name="Chapman S.B."/>
            <person name="Chen Z."/>
            <person name="Freedman E."/>
            <person name="Gellesch M."/>
            <person name="Goldberg J."/>
            <person name="Griggs A."/>
            <person name="Gujja S."/>
            <person name="Heilman E.R."/>
            <person name="Heiman D."/>
            <person name="Hepburn T."/>
            <person name="Howarth C."/>
            <person name="Jen D."/>
            <person name="Larson L."/>
            <person name="Mehta T."/>
            <person name="Neiman D."/>
            <person name="Pearson M."/>
            <person name="Roberts A."/>
            <person name="Saif S."/>
            <person name="Shea T."/>
            <person name="Shenoy N."/>
            <person name="Sisk P."/>
            <person name="Stolte C."/>
            <person name="Sykes S."/>
            <person name="Walk T."/>
            <person name="White J."/>
            <person name="Yandava C."/>
            <person name="Haas B."/>
            <person name="Nusbaum C."/>
            <person name="Birren B."/>
        </authorList>
    </citation>
    <scope>NUCLEOTIDE SEQUENCE</scope>
    <source>
        <strain evidence="13">ATCC 64411</strain>
    </source>
</reference>
<dbReference type="PROSITE" id="PS00079">
    <property type="entry name" value="MULTICOPPER_OXIDASE1"/>
    <property type="match status" value="1"/>
</dbReference>
<reference evidence="14" key="5">
    <citation type="submission" date="2015-06" db="UniProtKB">
        <authorList>
            <consortium name="EnsemblFungi"/>
        </authorList>
    </citation>
    <scope>IDENTIFICATION</scope>
    <source>
        <strain evidence="14">ATCC 64411</strain>
    </source>
</reference>
<evidence type="ECO:0000256" key="5">
    <source>
        <dbReference type="ARBA" id="ARBA00023002"/>
    </source>
</evidence>
<evidence type="ECO:0000259" key="10">
    <source>
        <dbReference type="Pfam" id="PF00394"/>
    </source>
</evidence>
<dbReference type="OMA" id="AYWYHAH"/>
<dbReference type="eggNOG" id="KOG1263">
    <property type="taxonomic scope" value="Eukaryota"/>
</dbReference>
<dbReference type="Pfam" id="PF07731">
    <property type="entry name" value="Cu-oxidase_2"/>
    <property type="match status" value="1"/>
</dbReference>
<dbReference type="FunFam" id="2.60.40.420:FF:000036">
    <property type="entry name" value="L-ascorbate oxidase"/>
    <property type="match status" value="1"/>
</dbReference>
<name>A0A0C4E8D2_MAGP6</name>
<dbReference type="InterPro" id="IPR033138">
    <property type="entry name" value="Cu_oxidase_CS"/>
</dbReference>
<dbReference type="InterPro" id="IPR002355">
    <property type="entry name" value="Cu_oxidase_Cu_BS"/>
</dbReference>
<dbReference type="SUPFAM" id="SSF49503">
    <property type="entry name" value="Cupredoxins"/>
    <property type="match status" value="3"/>
</dbReference>
<evidence type="ECO:0000256" key="3">
    <source>
        <dbReference type="ARBA" id="ARBA00022729"/>
    </source>
</evidence>
<keyword evidence="6" id="KW-0186">Copper</keyword>
<evidence type="ECO:0000256" key="7">
    <source>
        <dbReference type="ARBA" id="ARBA00023180"/>
    </source>
</evidence>
<dbReference type="EMBL" id="ADBL01002152">
    <property type="status" value="NOT_ANNOTATED_CDS"/>
    <property type="molecule type" value="Genomic_DNA"/>
</dbReference>
<dbReference type="InterPro" id="IPR008972">
    <property type="entry name" value="Cupredoxin"/>
</dbReference>
<feature type="signal peptide" evidence="9">
    <location>
        <begin position="1"/>
        <end position="24"/>
    </location>
</feature>
<evidence type="ECO:0000313" key="15">
    <source>
        <dbReference type="Proteomes" id="UP000011715"/>
    </source>
</evidence>
<dbReference type="EnsemblFungi" id="MAPG_08833T0">
    <property type="protein sequence ID" value="MAPG_08833T0"/>
    <property type="gene ID" value="MAPG_08833"/>
</dbReference>
<evidence type="ECO:0000313" key="14">
    <source>
        <dbReference type="EnsemblFungi" id="MAPG_08833T0"/>
    </source>
</evidence>
<organism evidence="14 15">
    <name type="scientific">Magnaporthiopsis poae (strain ATCC 64411 / 73-15)</name>
    <name type="common">Kentucky bluegrass fungus</name>
    <name type="synonym">Magnaporthe poae</name>
    <dbReference type="NCBI Taxonomy" id="644358"/>
    <lineage>
        <taxon>Eukaryota</taxon>
        <taxon>Fungi</taxon>
        <taxon>Dikarya</taxon>
        <taxon>Ascomycota</taxon>
        <taxon>Pezizomycotina</taxon>
        <taxon>Sordariomycetes</taxon>
        <taxon>Sordariomycetidae</taxon>
        <taxon>Magnaporthales</taxon>
        <taxon>Magnaporthaceae</taxon>
        <taxon>Magnaporthiopsis</taxon>
    </lineage>
</organism>
<evidence type="ECO:0000256" key="9">
    <source>
        <dbReference type="SAM" id="SignalP"/>
    </source>
</evidence>
<dbReference type="GO" id="GO:0016491">
    <property type="term" value="F:oxidoreductase activity"/>
    <property type="evidence" value="ECO:0007669"/>
    <property type="project" value="UniProtKB-KW"/>
</dbReference>
<sequence length="645" mass="70460">MHFSPGLEVLRWALPLALPLLVTGLDDVGDAPRRYEYTITWDKGSPDGFEREMAFINGQFPGPLIEANQGDNLEIVVTNNMPMNTTIHFHGITQIGTPWSDGVPGLTQRHIRPGRSFTYKWKAAQYGSYWYHAHARGQIDDGVYGAILIHPRNNTPDPFGPIAQNASALQAMRQAMQNVQPVLLSDWRHRTSAKSWEINVASGAETPCYNSILINGKGRAECWSRTKINQLTTPVQRVFLQRGGDTQLTNKGCLPARSVAAGLSPGLPVNLAAIPPDIFENCQPTNGELAVIPVTQDPAGGGNWRAFDLIGTFGLITGIVSIDEHPMYVYAVDGGYIQPQMVQAISVANGDRYSVLVKADRAGDFAIRVASAAMPQLMSGMAIMRVRAANSPATRVFARNDHGGDGGNGDEANGKQKIRRQQTPPAPAPLPTSTPYINDAGAAIGRNVNFFNQQAQRNYPPEPISQIVAQTFKLSMRHDGAAYKWALNDTIYPESAADATPVLFAQPPLGRDNDVTISTRNNTWIDLVFESTIFPMPPHPVHKHGTHMYLIGAGQGNFTWSSVAEAAQANPQNFNLLNPPKRDTFQSLVAIRGPAWIALRYHSADPGPWLVHCHIQAHLEGGMAMVIQDGVDVWPRVPSEYLAMA</sequence>
<dbReference type="PANTHER" id="PTHR11709:SF488">
    <property type="entry name" value="LACCASE-RELATED"/>
    <property type="match status" value="1"/>
</dbReference>
<dbReference type="Pfam" id="PF07732">
    <property type="entry name" value="Cu-oxidase_3"/>
    <property type="match status" value="1"/>
</dbReference>
<dbReference type="InterPro" id="IPR001117">
    <property type="entry name" value="Cu-oxidase_2nd"/>
</dbReference>
<feature type="chain" id="PRO_5010907126" evidence="9">
    <location>
        <begin position="25"/>
        <end position="645"/>
    </location>
</feature>
<dbReference type="Pfam" id="PF00394">
    <property type="entry name" value="Cu-oxidase"/>
    <property type="match status" value="1"/>
</dbReference>
<dbReference type="CDD" id="cd13898">
    <property type="entry name" value="CuRO_3_Abr2_like"/>
    <property type="match status" value="1"/>
</dbReference>
<protein>
    <submittedName>
        <fullName evidence="13">Laccase-1</fullName>
    </submittedName>
</protein>
<dbReference type="PANTHER" id="PTHR11709">
    <property type="entry name" value="MULTI-COPPER OXIDASE"/>
    <property type="match status" value="1"/>
</dbReference>
<proteinExistence type="inferred from homology"/>
<dbReference type="InterPro" id="IPR011707">
    <property type="entry name" value="Cu-oxidase-like_N"/>
</dbReference>
<feature type="domain" description="Plastocyanin-like" evidence="12">
    <location>
        <begin position="39"/>
        <end position="153"/>
    </location>
</feature>
<dbReference type="PROSITE" id="PS00080">
    <property type="entry name" value="MULTICOPPER_OXIDASE2"/>
    <property type="match status" value="1"/>
</dbReference>
<evidence type="ECO:0000259" key="12">
    <source>
        <dbReference type="Pfam" id="PF07732"/>
    </source>
</evidence>
<dbReference type="GO" id="GO:0005507">
    <property type="term" value="F:copper ion binding"/>
    <property type="evidence" value="ECO:0007669"/>
    <property type="project" value="InterPro"/>
</dbReference>
<reference evidence="14" key="4">
    <citation type="journal article" date="2015" name="G3 (Bethesda)">
        <title>Genome sequences of three phytopathogenic species of the Magnaporthaceae family of fungi.</title>
        <authorList>
            <person name="Okagaki L.H."/>
            <person name="Nunes C.C."/>
            <person name="Sailsbery J."/>
            <person name="Clay B."/>
            <person name="Brown D."/>
            <person name="John T."/>
            <person name="Oh Y."/>
            <person name="Young N."/>
            <person name="Fitzgerald M."/>
            <person name="Haas B.J."/>
            <person name="Zeng Q."/>
            <person name="Young S."/>
            <person name="Adiconis X."/>
            <person name="Fan L."/>
            <person name="Levin J.Z."/>
            <person name="Mitchell T.K."/>
            <person name="Okubara P.A."/>
            <person name="Farman M.L."/>
            <person name="Kohn L.M."/>
            <person name="Birren B."/>
            <person name="Ma L.-J."/>
            <person name="Dean R.A."/>
        </authorList>
    </citation>
    <scope>NUCLEOTIDE SEQUENCE</scope>
    <source>
        <strain evidence="14">ATCC 64411 / 73-15</strain>
    </source>
</reference>
<evidence type="ECO:0000259" key="11">
    <source>
        <dbReference type="Pfam" id="PF07731"/>
    </source>
</evidence>
<evidence type="ECO:0000256" key="4">
    <source>
        <dbReference type="ARBA" id="ARBA00022737"/>
    </source>
</evidence>
<dbReference type="CDD" id="cd13850">
    <property type="entry name" value="CuRO_1_Abr2_like"/>
    <property type="match status" value="1"/>
</dbReference>
<evidence type="ECO:0000313" key="13">
    <source>
        <dbReference type="EMBL" id="KLU89864.1"/>
    </source>
</evidence>
<feature type="domain" description="Plastocyanin-like" evidence="10">
    <location>
        <begin position="320"/>
        <end position="385"/>
    </location>
</feature>
<keyword evidence="4" id="KW-0677">Repeat</keyword>
<gene>
    <name evidence="13" type="ORF">MAPG_08833</name>
</gene>
<evidence type="ECO:0000256" key="1">
    <source>
        <dbReference type="ARBA" id="ARBA00010609"/>
    </source>
</evidence>
<dbReference type="CDD" id="cd13876">
    <property type="entry name" value="CuRO_2_Abr2_like"/>
    <property type="match status" value="1"/>
</dbReference>
<dbReference type="SMR" id="A0A0C4E8D2"/>